<dbReference type="AlphaFoldDB" id="A0A1V9ZID7"/>
<keyword evidence="7" id="KW-0769">Symport</keyword>
<comment type="similarity">
    <text evidence="7">Belongs to the dicarboxylate/amino acid:cation symporter (DAACS) (TC 2.A.23) family.</text>
</comment>
<dbReference type="Proteomes" id="UP000243217">
    <property type="component" value="Unassembled WGS sequence"/>
</dbReference>
<feature type="transmembrane region" description="Helical" evidence="7">
    <location>
        <begin position="372"/>
        <end position="397"/>
    </location>
</feature>
<dbReference type="PRINTS" id="PR00173">
    <property type="entry name" value="EDTRNSPORT"/>
</dbReference>
<feature type="transmembrane region" description="Helical" evidence="7">
    <location>
        <begin position="331"/>
        <end position="351"/>
    </location>
</feature>
<evidence type="ECO:0000256" key="6">
    <source>
        <dbReference type="ARBA" id="ARBA00023136"/>
    </source>
</evidence>
<evidence type="ECO:0000256" key="7">
    <source>
        <dbReference type="RuleBase" id="RU361216"/>
    </source>
</evidence>
<dbReference type="PANTHER" id="PTHR42865">
    <property type="entry name" value="PROTON/GLUTAMATE-ASPARTATE SYMPORTER"/>
    <property type="match status" value="1"/>
</dbReference>
<dbReference type="InterPro" id="IPR036458">
    <property type="entry name" value="Na:dicarbo_symporter_sf"/>
</dbReference>
<comment type="caution">
    <text evidence="8">The sequence shown here is derived from an EMBL/GenBank/DDBJ whole genome shotgun (WGS) entry which is preliminary data.</text>
</comment>
<dbReference type="GO" id="GO:0005886">
    <property type="term" value="C:plasma membrane"/>
    <property type="evidence" value="ECO:0007669"/>
    <property type="project" value="UniProtKB-SubCell"/>
</dbReference>
<keyword evidence="6 7" id="KW-0472">Membrane</keyword>
<evidence type="ECO:0000256" key="2">
    <source>
        <dbReference type="ARBA" id="ARBA00022448"/>
    </source>
</evidence>
<keyword evidence="9" id="KW-1185">Reference proteome</keyword>
<sequence length="663" mass="72876">MQPFRPQRNEVRTNFRRVQNQSTAADGYVCGSEAVGIDPRFRNSDGTAVSTFISTANGTSRRRPVVDADEPDMVIMSERHEYPVKPHEANDEYYAYLWTIEGARYKTIYFGIWGLLLAVIIGVILGYIISYATHGDFDINSISTLSDQDVCSTLQEAVTAILKKQTWNGWIKLPGDMLISAMSCVVVPLIFVNVTVGVADICSLQKSHVVGWRMAVFFVFTLAVASGEGILFAGFIPDKIFRTTETNVTMLERATIPVSIVCPSTTPSYLAVDNITNKMTCQSTPPVNPLALIDIKHIIGSTAIGNMTMSADQVVFNLLKMLVTDNIMKSFAQENAIVSLVMVALPIGIALGRVSSATNNPILDLFRQLNSIFLTMIGWVINFVPIAIVFLVASSFISPEDPTFPQELFQIKNFPIAQVEIWRALLPMVIVRTNSFFANVSVAAKAMGTLTAIFFAGTLFHALVFLPILTFLTTRRNPYAYIFKLKKALNFGFGSASSLAALPMTIQAIDSTRSVSQQLTRFLIPIGTGVHLDGAAFYLSACTMYLLKAQSPAGDPAYELDATRVSMVFFAAIINSWSCAPIPHGGLFVLNTVWSSVVPYTGPSTVPMNFVWIVAMDVLLDRFATLNNILSTAIVTRIIAEQIDETYIDEQDRNGSYTDGYLQ</sequence>
<dbReference type="OrthoDB" id="5877963at2759"/>
<gene>
    <name evidence="8" type="ORF">THRCLA_06904</name>
</gene>
<keyword evidence="5 7" id="KW-1133">Transmembrane helix</keyword>
<evidence type="ECO:0000256" key="5">
    <source>
        <dbReference type="ARBA" id="ARBA00022989"/>
    </source>
</evidence>
<dbReference type="InterPro" id="IPR001991">
    <property type="entry name" value="Na-dicarboxylate_symporter"/>
</dbReference>
<dbReference type="GO" id="GO:0015293">
    <property type="term" value="F:symporter activity"/>
    <property type="evidence" value="ECO:0007669"/>
    <property type="project" value="UniProtKB-UniRule"/>
</dbReference>
<feature type="transmembrane region" description="Helical" evidence="7">
    <location>
        <begin position="108"/>
        <end position="129"/>
    </location>
</feature>
<evidence type="ECO:0000256" key="3">
    <source>
        <dbReference type="ARBA" id="ARBA00022475"/>
    </source>
</evidence>
<protein>
    <recommendedName>
        <fullName evidence="7">Amino acid transporter</fullName>
    </recommendedName>
</protein>
<dbReference type="Gene3D" id="1.10.3860.10">
    <property type="entry name" value="Sodium:dicarboxylate symporter"/>
    <property type="match status" value="1"/>
</dbReference>
<accession>A0A1V9ZID7</accession>
<dbReference type="SUPFAM" id="SSF118215">
    <property type="entry name" value="Proton glutamate symport protein"/>
    <property type="match status" value="2"/>
</dbReference>
<feature type="transmembrane region" description="Helical" evidence="7">
    <location>
        <begin position="446"/>
        <end position="469"/>
    </location>
</feature>
<feature type="transmembrane region" description="Helical" evidence="7">
    <location>
        <begin position="177"/>
        <end position="202"/>
    </location>
</feature>
<dbReference type="Pfam" id="PF00375">
    <property type="entry name" value="SDF"/>
    <property type="match status" value="2"/>
</dbReference>
<dbReference type="STRING" id="74557.A0A1V9ZID7"/>
<evidence type="ECO:0000313" key="9">
    <source>
        <dbReference type="Proteomes" id="UP000243217"/>
    </source>
</evidence>
<dbReference type="EMBL" id="JNBS01001899">
    <property type="protein sequence ID" value="OQR97570.1"/>
    <property type="molecule type" value="Genomic_DNA"/>
</dbReference>
<keyword evidence="3" id="KW-1003">Cell membrane</keyword>
<evidence type="ECO:0000256" key="1">
    <source>
        <dbReference type="ARBA" id="ARBA00004651"/>
    </source>
</evidence>
<comment type="subcellular location">
    <subcellularLocation>
        <location evidence="1">Cell membrane</location>
        <topology evidence="1">Multi-pass membrane protein</topology>
    </subcellularLocation>
    <subcellularLocation>
        <location evidence="7">Membrane</location>
        <topology evidence="7">Multi-pass membrane protein</topology>
    </subcellularLocation>
</comment>
<evidence type="ECO:0000313" key="8">
    <source>
        <dbReference type="EMBL" id="OQR97570.1"/>
    </source>
</evidence>
<organism evidence="8 9">
    <name type="scientific">Thraustotheca clavata</name>
    <dbReference type="NCBI Taxonomy" id="74557"/>
    <lineage>
        <taxon>Eukaryota</taxon>
        <taxon>Sar</taxon>
        <taxon>Stramenopiles</taxon>
        <taxon>Oomycota</taxon>
        <taxon>Saprolegniomycetes</taxon>
        <taxon>Saprolegniales</taxon>
        <taxon>Achlyaceae</taxon>
        <taxon>Thraustotheca</taxon>
    </lineage>
</organism>
<feature type="transmembrane region" description="Helical" evidence="7">
    <location>
        <begin position="214"/>
        <end position="236"/>
    </location>
</feature>
<proteinExistence type="inferred from homology"/>
<keyword evidence="2 7" id="KW-0813">Transport</keyword>
<evidence type="ECO:0000256" key="4">
    <source>
        <dbReference type="ARBA" id="ARBA00022692"/>
    </source>
</evidence>
<name>A0A1V9ZID7_9STRA</name>
<dbReference type="PANTHER" id="PTHR42865:SF7">
    <property type="entry name" value="PROTON_GLUTAMATE-ASPARTATE SYMPORTER"/>
    <property type="match status" value="1"/>
</dbReference>
<keyword evidence="4 7" id="KW-0812">Transmembrane</keyword>
<reference evidence="8 9" key="1">
    <citation type="journal article" date="2014" name="Genome Biol. Evol.">
        <title>The secreted proteins of Achlya hypogyna and Thraustotheca clavata identify the ancestral oomycete secretome and reveal gene acquisitions by horizontal gene transfer.</title>
        <authorList>
            <person name="Misner I."/>
            <person name="Blouin N."/>
            <person name="Leonard G."/>
            <person name="Richards T.A."/>
            <person name="Lane C.E."/>
        </authorList>
    </citation>
    <scope>NUCLEOTIDE SEQUENCE [LARGE SCALE GENOMIC DNA]</scope>
    <source>
        <strain evidence="8 9">ATCC 34112</strain>
    </source>
</reference>